<proteinExistence type="predicted"/>
<organism evidence="3 4">
    <name type="scientific">Chitinophaga arvensicola</name>
    <dbReference type="NCBI Taxonomy" id="29529"/>
    <lineage>
        <taxon>Bacteria</taxon>
        <taxon>Pseudomonadati</taxon>
        <taxon>Bacteroidota</taxon>
        <taxon>Chitinophagia</taxon>
        <taxon>Chitinophagales</taxon>
        <taxon>Chitinophagaceae</taxon>
        <taxon>Chitinophaga</taxon>
    </lineage>
</organism>
<dbReference type="GO" id="GO:0016989">
    <property type="term" value="F:sigma factor antagonist activity"/>
    <property type="evidence" value="ECO:0007669"/>
    <property type="project" value="TreeGrafter"/>
</dbReference>
<evidence type="ECO:0000313" key="4">
    <source>
        <dbReference type="Proteomes" id="UP000199310"/>
    </source>
</evidence>
<dbReference type="InterPro" id="IPR006860">
    <property type="entry name" value="FecR"/>
</dbReference>
<dbReference type="PANTHER" id="PTHR30273:SF2">
    <property type="entry name" value="PROTEIN FECR"/>
    <property type="match status" value="1"/>
</dbReference>
<dbReference type="Pfam" id="PF16344">
    <property type="entry name" value="FecR_C"/>
    <property type="match status" value="1"/>
</dbReference>
<reference evidence="4" key="1">
    <citation type="submission" date="2016-10" db="EMBL/GenBank/DDBJ databases">
        <authorList>
            <person name="Varghese N."/>
            <person name="Submissions S."/>
        </authorList>
    </citation>
    <scope>NUCLEOTIDE SEQUENCE [LARGE SCALE GENOMIC DNA]</scope>
    <source>
        <strain evidence="4">DSM 3695</strain>
    </source>
</reference>
<name>A0A1I0R408_9BACT</name>
<dbReference type="InterPro" id="IPR012373">
    <property type="entry name" value="Ferrdict_sens_TM"/>
</dbReference>
<evidence type="ECO:0000259" key="2">
    <source>
        <dbReference type="Pfam" id="PF16344"/>
    </source>
</evidence>
<feature type="domain" description="FecR protein" evidence="1">
    <location>
        <begin position="187"/>
        <end position="282"/>
    </location>
</feature>
<keyword evidence="4" id="KW-1185">Reference proteome</keyword>
<accession>A0A1I0R408</accession>
<dbReference type="STRING" id="29529.SAMN04488122_2206"/>
<sequence length="393" mass="43139">MTPDFEQLLTRFLDGTLSPEEVPFFLESGNKPANQEVLRQVLMEKLQGKAYTGLSNPADIHQLFAQMMERAQPVIIPLSRYQRYRRWGSVAAAVVLITAGTAFFRWQQHHRKTPAPAPIVAAVKNTVTPGGNKAMLTLSNGTTILLDSAANGTLAMQGSTSVVKLTNGQLSYQGNGVATAGELLYNTMSTPRGGQYQVTLPDGTRVWLNASSSISYPTAFPGRERKVTVKGEAYFEVAHNAQQPFKVVVNGVAVDVLGTHFNVNGYGDEAATRITLLEGSVKISKGLTSAMLKPGQQALVAGNDNIQFNNGVEVEEAVAWKNGLFWFNGVDLPGIMRQLSRWYDIEVEYEGAIPQRHFTGHVFRDLSLTEVLKILELSHVHFRLEGRKLIVTP</sequence>
<dbReference type="Gene3D" id="2.60.120.1440">
    <property type="match status" value="1"/>
</dbReference>
<dbReference type="Gene3D" id="3.55.50.30">
    <property type="match status" value="1"/>
</dbReference>
<evidence type="ECO:0000259" key="1">
    <source>
        <dbReference type="Pfam" id="PF04773"/>
    </source>
</evidence>
<dbReference type="InterPro" id="IPR032508">
    <property type="entry name" value="FecR_C"/>
</dbReference>
<dbReference type="Pfam" id="PF04773">
    <property type="entry name" value="FecR"/>
    <property type="match status" value="1"/>
</dbReference>
<feature type="domain" description="Protein FecR C-terminal" evidence="2">
    <location>
        <begin position="325"/>
        <end position="391"/>
    </location>
</feature>
<dbReference type="AlphaFoldDB" id="A0A1I0R408"/>
<dbReference type="Pfam" id="PF15942">
    <property type="entry name" value="DUF4751"/>
    <property type="match status" value="1"/>
</dbReference>
<evidence type="ECO:0008006" key="5">
    <source>
        <dbReference type="Google" id="ProtNLM"/>
    </source>
</evidence>
<dbReference type="InterPro" id="IPR031855">
    <property type="entry name" value="DUF4751"/>
</dbReference>
<evidence type="ECO:0000313" key="3">
    <source>
        <dbReference type="EMBL" id="SEW35247.1"/>
    </source>
</evidence>
<protein>
    <recommendedName>
        <fullName evidence="5">FecR protein</fullName>
    </recommendedName>
</protein>
<dbReference type="EMBL" id="FOJG01000001">
    <property type="protein sequence ID" value="SEW35247.1"/>
    <property type="molecule type" value="Genomic_DNA"/>
</dbReference>
<gene>
    <name evidence="3" type="ORF">SAMN04488122_2206</name>
</gene>
<dbReference type="PANTHER" id="PTHR30273">
    <property type="entry name" value="PERIPLASMIC SIGNAL SENSOR AND SIGMA FACTOR ACTIVATOR FECR-RELATED"/>
    <property type="match status" value="1"/>
</dbReference>
<dbReference type="Proteomes" id="UP000199310">
    <property type="component" value="Unassembled WGS sequence"/>
</dbReference>